<protein>
    <submittedName>
        <fullName evidence="1">Uncharacterized protein</fullName>
    </submittedName>
</protein>
<accession>A0A8S5UEN1</accession>
<sequence length="45" mass="5681">MFNYCEICVHRPRCVWTQKEKEFTECGFFEHINPNFRKRRNKKND</sequence>
<evidence type="ECO:0000313" key="1">
    <source>
        <dbReference type="EMBL" id="DAF92838.1"/>
    </source>
</evidence>
<name>A0A8S5UEN1_9CAUD</name>
<dbReference type="EMBL" id="BK016074">
    <property type="protein sequence ID" value="DAF92838.1"/>
    <property type="molecule type" value="Genomic_DNA"/>
</dbReference>
<reference evidence="1" key="1">
    <citation type="journal article" date="2021" name="Proc. Natl. Acad. Sci. U.S.A.">
        <title>A Catalog of Tens of Thousands of Viruses from Human Metagenomes Reveals Hidden Associations with Chronic Diseases.</title>
        <authorList>
            <person name="Tisza M.J."/>
            <person name="Buck C.B."/>
        </authorList>
    </citation>
    <scope>NUCLEOTIDE SEQUENCE</scope>
    <source>
        <strain evidence="1">CtjVy23</strain>
    </source>
</reference>
<proteinExistence type="predicted"/>
<organism evidence="1">
    <name type="scientific">Podoviridae sp. ctjVy23</name>
    <dbReference type="NCBI Taxonomy" id="2825271"/>
    <lineage>
        <taxon>Viruses</taxon>
        <taxon>Duplodnaviria</taxon>
        <taxon>Heunggongvirae</taxon>
        <taxon>Uroviricota</taxon>
        <taxon>Caudoviricetes</taxon>
    </lineage>
</organism>